<name>A0A0F0KWT0_9MICO</name>
<evidence type="ECO:0000313" key="2">
    <source>
        <dbReference type="EMBL" id="KJL23691.1"/>
    </source>
</evidence>
<comment type="caution">
    <text evidence="2">The sequence shown here is derived from an EMBL/GenBank/DDBJ whole genome shotgun (WGS) entry which is preliminary data.</text>
</comment>
<evidence type="ECO:0000313" key="3">
    <source>
        <dbReference type="Proteomes" id="UP000033572"/>
    </source>
</evidence>
<organism evidence="2 3">
    <name type="scientific">Microbacterium foliorum</name>
    <dbReference type="NCBI Taxonomy" id="104336"/>
    <lineage>
        <taxon>Bacteria</taxon>
        <taxon>Bacillati</taxon>
        <taxon>Actinomycetota</taxon>
        <taxon>Actinomycetes</taxon>
        <taxon>Micrococcales</taxon>
        <taxon>Microbacteriaceae</taxon>
        <taxon>Microbacterium</taxon>
    </lineage>
</organism>
<evidence type="ECO:0008006" key="4">
    <source>
        <dbReference type="Google" id="ProtNLM"/>
    </source>
</evidence>
<feature type="transmembrane region" description="Helical" evidence="1">
    <location>
        <begin position="170"/>
        <end position="189"/>
    </location>
</feature>
<proteinExistence type="predicted"/>
<keyword evidence="1" id="KW-0812">Transmembrane</keyword>
<evidence type="ECO:0000256" key="1">
    <source>
        <dbReference type="SAM" id="Phobius"/>
    </source>
</evidence>
<protein>
    <recommendedName>
        <fullName evidence="4">FtsX-like permease family protein</fullName>
    </recommendedName>
</protein>
<keyword evidence="1" id="KW-0472">Membrane</keyword>
<keyword evidence="3" id="KW-1185">Reference proteome</keyword>
<sequence length="281" mass="29644">MSCEKLDGLPGIEASGSLLRADPYRVAALPGTEIPAYEVSAGFVDLLGVHPMPDSGFYLASTLANRWEIKAGAVLQTDLGEAPVLQVFNQSEEDGRDPRLNNALLTIGAPERASECWVDIWPYTTSLDHLLFSALISDEAGAESAQIVAANPTAGESADFHEQFSNRITIHSYPAIVVLFGILGFAGMLRRRLEIASNLHSGAGRGAVTATAVVETILWATVGAVLSASISVWVGQAVGVSVGASTFLVLAVAVGIAALGASVPPLWIGEERLFRDFKNRT</sequence>
<accession>A0A0F0KWT0</accession>
<dbReference type="PATRIC" id="fig|104336.4.peg.1055"/>
<dbReference type="EMBL" id="JYIU01000035">
    <property type="protein sequence ID" value="KJL23691.1"/>
    <property type="molecule type" value="Genomic_DNA"/>
</dbReference>
<dbReference type="AlphaFoldDB" id="A0A0F0KWT0"/>
<reference evidence="2 3" key="1">
    <citation type="submission" date="2015-02" db="EMBL/GenBank/DDBJ databases">
        <title>Draft genome sequences of ten Microbacterium spp. with emphasis on heavy metal contaminated environments.</title>
        <authorList>
            <person name="Corretto E."/>
        </authorList>
    </citation>
    <scope>NUCLEOTIDE SEQUENCE [LARGE SCALE GENOMIC DNA]</scope>
    <source>
        <strain evidence="2 3">DSM 12966</strain>
    </source>
</reference>
<keyword evidence="1" id="KW-1133">Transmembrane helix</keyword>
<feature type="transmembrane region" description="Helical" evidence="1">
    <location>
        <begin position="210"/>
        <end position="234"/>
    </location>
</feature>
<gene>
    <name evidence="2" type="ORF">RN50_01031</name>
</gene>
<feature type="transmembrane region" description="Helical" evidence="1">
    <location>
        <begin position="246"/>
        <end position="268"/>
    </location>
</feature>
<dbReference type="Proteomes" id="UP000033572">
    <property type="component" value="Unassembled WGS sequence"/>
</dbReference>